<protein>
    <submittedName>
        <fullName evidence="1">Uncharacterized protein</fullName>
    </submittedName>
</protein>
<keyword evidence="2" id="KW-1185">Reference proteome</keyword>
<proteinExistence type="predicted"/>
<evidence type="ECO:0000313" key="2">
    <source>
        <dbReference type="Proteomes" id="UP001317532"/>
    </source>
</evidence>
<sequence length="321" mass="35820">MEPPLRRRPRADLAARFGVRRRLAIARPLDDGGLFAGIDAGETFLAIRIAPQQAPPPIGSRVRVAPAARDRWRFAEVQPLGAGIDLRFDEHGGASDDAWVDTLRSAVPRLRTMFEEQRERLASRGAQLGALQEPSPLEEIWREHVSAIGERVMTETDYTDKEAASLAKARARGARSADEEERRILAARKKRYTERLNEAVAAFREERWPALREQGLAETQRYSDYRTEMVRLEDALMRLRALSERAVKAMSMLDAIAKAGFRVAAIEIPESRLEEAAYADDVLRSVELLHAAIPVRATLSAASFSAYRAPTAGPSVIPPRY</sequence>
<organism evidence="1 2">
    <name type="scientific">Vulcanimicrobium alpinum</name>
    <dbReference type="NCBI Taxonomy" id="3016050"/>
    <lineage>
        <taxon>Bacteria</taxon>
        <taxon>Bacillati</taxon>
        <taxon>Vulcanimicrobiota</taxon>
        <taxon>Vulcanimicrobiia</taxon>
        <taxon>Vulcanimicrobiales</taxon>
        <taxon>Vulcanimicrobiaceae</taxon>
        <taxon>Vulcanimicrobium</taxon>
    </lineage>
</organism>
<accession>A0AAN1Y0A6</accession>
<gene>
    <name evidence="1" type="ORF">WPS_28880</name>
</gene>
<dbReference type="RefSeq" id="WP_317995191.1">
    <property type="nucleotide sequence ID" value="NZ_AP025523.1"/>
</dbReference>
<evidence type="ECO:0000313" key="1">
    <source>
        <dbReference type="EMBL" id="BDE07612.1"/>
    </source>
</evidence>
<reference evidence="1 2" key="1">
    <citation type="journal article" date="2022" name="ISME Commun">
        <title>Vulcanimicrobium alpinus gen. nov. sp. nov., the first cultivated representative of the candidate phylum 'Eremiobacterota', is a metabolically versatile aerobic anoxygenic phototroph.</title>
        <authorList>
            <person name="Yabe S."/>
            <person name="Muto K."/>
            <person name="Abe K."/>
            <person name="Yokota A."/>
            <person name="Staudigel H."/>
            <person name="Tebo B.M."/>
        </authorList>
    </citation>
    <scope>NUCLEOTIDE SEQUENCE [LARGE SCALE GENOMIC DNA]</scope>
    <source>
        <strain evidence="1 2">WC8-2</strain>
    </source>
</reference>
<dbReference type="KEGG" id="vab:WPS_28880"/>
<dbReference type="EMBL" id="AP025523">
    <property type="protein sequence ID" value="BDE07612.1"/>
    <property type="molecule type" value="Genomic_DNA"/>
</dbReference>
<name>A0AAN1Y0A6_UNVUL</name>
<dbReference type="AlphaFoldDB" id="A0AAN1Y0A6"/>
<dbReference type="Proteomes" id="UP001317532">
    <property type="component" value="Chromosome"/>
</dbReference>